<dbReference type="AlphaFoldDB" id="A0A7G8YJ55"/>
<evidence type="ECO:0000313" key="1">
    <source>
        <dbReference type="EMBL" id="QNH75705.1"/>
    </source>
</evidence>
<protein>
    <submittedName>
        <fullName evidence="1">Uncharacterized protein</fullName>
    </submittedName>
</protein>
<accession>A0A7G8YJ55</accession>
<gene>
    <name evidence="1" type="ORF">GGI48_20625</name>
</gene>
<dbReference type="RefSeq" id="WP_179599836.1">
    <property type="nucleotide sequence ID" value="NZ_CP060201.1"/>
</dbReference>
<reference evidence="2" key="1">
    <citation type="journal article" date="2020" name="Microbiol. Resour. Announc.">
        <title>Complete genome sequences of four natural Pseudomonas isolates that catabolize a wide range of aromatic compounds relevant to lignin valorization.</title>
        <authorList>
            <person name="Hatmaker E.A."/>
            <person name="Presley G."/>
            <person name="Cannon O."/>
            <person name="Guss A.M."/>
            <person name="Elkins J.G."/>
        </authorList>
    </citation>
    <scope>NUCLEOTIDE SEQUENCE [LARGE SCALE GENOMIC DNA]</scope>
    <source>
        <strain evidence="2">H1F5C</strain>
    </source>
</reference>
<dbReference type="EMBL" id="CP060201">
    <property type="protein sequence ID" value="QNH75705.1"/>
    <property type="molecule type" value="Genomic_DNA"/>
</dbReference>
<sequence length="226" mass="25744">MTYRRAPFKGPFFDAYRIGFSLYQPNQNNWRQRTIAGVSWNGREREAFFFNPDGLVLPIEANPWELPPLLERHGIRREFAMVVGTGMFAMKKAQRNALTATGLGEWVTYWLVDSEAGYANDLANWAAYVEADLLAERRAAEASYSAAQDLRSRADQSIERPWNEHGLQVDTPTDDLPEQILENVAARRSFLQDEYARQYAEDRRIAAWLRGEAGDPPLLTLMQGAA</sequence>
<name>A0A7G8YJ55_9PSED</name>
<evidence type="ECO:0000313" key="2">
    <source>
        <dbReference type="Proteomes" id="UP000515277"/>
    </source>
</evidence>
<proteinExistence type="predicted"/>
<organism evidence="1 2">
    <name type="scientific">Pseudomonas protegens</name>
    <dbReference type="NCBI Taxonomy" id="380021"/>
    <lineage>
        <taxon>Bacteria</taxon>
        <taxon>Pseudomonadati</taxon>
        <taxon>Pseudomonadota</taxon>
        <taxon>Gammaproteobacteria</taxon>
        <taxon>Pseudomonadales</taxon>
        <taxon>Pseudomonadaceae</taxon>
        <taxon>Pseudomonas</taxon>
    </lineage>
</organism>
<dbReference type="Proteomes" id="UP000515277">
    <property type="component" value="Chromosome"/>
</dbReference>